<dbReference type="InterPro" id="IPR035068">
    <property type="entry name" value="TldD/PmbA_N"/>
</dbReference>
<evidence type="ECO:0000313" key="5">
    <source>
        <dbReference type="EMBL" id="NWN46063.1"/>
    </source>
</evidence>
<dbReference type="InterPro" id="IPR045570">
    <property type="entry name" value="Metalloprtase-TldD/E_cen_dom"/>
</dbReference>
<feature type="domain" description="Metalloprotease TldD/E C-terminal" evidence="3">
    <location>
        <begin position="220"/>
        <end position="434"/>
    </location>
</feature>
<dbReference type="SUPFAM" id="SSF111283">
    <property type="entry name" value="Putative modulator of DNA gyrase, PmbA/TldD"/>
    <property type="match status" value="1"/>
</dbReference>
<dbReference type="PANTHER" id="PTHR43421">
    <property type="entry name" value="METALLOPROTEASE PMBA"/>
    <property type="match status" value="1"/>
</dbReference>
<gene>
    <name evidence="5" type="ORF">HR065_03180</name>
</gene>
<dbReference type="GO" id="GO:0008237">
    <property type="term" value="F:metallopeptidase activity"/>
    <property type="evidence" value="ECO:0007669"/>
    <property type="project" value="InterPro"/>
</dbReference>
<proteinExistence type="inferred from homology"/>
<evidence type="ECO:0000313" key="6">
    <source>
        <dbReference type="Proteomes" id="UP000568109"/>
    </source>
</evidence>
<dbReference type="Gene3D" id="3.30.2290.10">
    <property type="entry name" value="PmbA/TldD superfamily"/>
    <property type="match status" value="1"/>
</dbReference>
<name>A0A851HJQ4_9MOLU</name>
<dbReference type="Pfam" id="PF19289">
    <property type="entry name" value="PmbA_TldD_3rd"/>
    <property type="match status" value="1"/>
</dbReference>
<keyword evidence="6" id="KW-1185">Reference proteome</keyword>
<sequence length="435" mass="48640">MYQKWIQKGLDKGFEALEIFVSESKSFKLTLDNNKVESLVESDLVTVNIKGIYDNKSTEVYFEKIDEETVDKMLDALKQNTQTVDSKDPAIIFEGSSSYPEWEEKNFDFSVIPLDKKIQLLKDLEKNMSSSKVMKKIETNSYKEVFSKKTLINSKGLHLEQENSYAYLYVSAIFEKDGDIQSFGKLKFVKDFQEFNPEKQAQEVVVAGEKKLNGATLKSKSYPTVFSNEMFADILASFSSIFTGQSAYRNLTQLKDKEQQVIASPQVSIIEDPFSDQAFFKEKFDDEGVVCQPKNVVENGVFQGFIHNLKTAKIFNTQPTGNGFGGGTGFSNCYLKPGQRSLDDMLSTIEEGVFIDDLVGMHVGIQTVSGDFSLQASGFKIEKGKITTPVKMIVVSGNFFDILKNLKEIANDFEFQVSGFGSASVYAGDLMIGGN</sequence>
<evidence type="ECO:0000259" key="3">
    <source>
        <dbReference type="Pfam" id="PF19289"/>
    </source>
</evidence>
<dbReference type="Pfam" id="PF01523">
    <property type="entry name" value="PmbA_TldD_1st"/>
    <property type="match status" value="1"/>
</dbReference>
<dbReference type="AlphaFoldDB" id="A0A851HJQ4"/>
<dbReference type="RefSeq" id="WP_178734483.1">
    <property type="nucleotide sequence ID" value="NZ_JABUOH010000065.1"/>
</dbReference>
<dbReference type="InterPro" id="IPR036059">
    <property type="entry name" value="TldD/PmbA_sf"/>
</dbReference>
<comment type="caution">
    <text evidence="5">The sequence shown here is derived from an EMBL/GenBank/DDBJ whole genome shotgun (WGS) entry which is preliminary data.</text>
</comment>
<dbReference type="EMBL" id="JABUOH010000065">
    <property type="protein sequence ID" value="NWN46063.1"/>
    <property type="molecule type" value="Genomic_DNA"/>
</dbReference>
<feature type="domain" description="Metalloprotease TldD/E N-terminal" evidence="2">
    <location>
        <begin position="18"/>
        <end position="78"/>
    </location>
</feature>
<dbReference type="InterPro" id="IPR045569">
    <property type="entry name" value="Metalloprtase-TldD/E_C"/>
</dbReference>
<dbReference type="InterPro" id="IPR047657">
    <property type="entry name" value="PmbA"/>
</dbReference>
<dbReference type="PANTHER" id="PTHR43421:SF1">
    <property type="entry name" value="METALLOPROTEASE PMBA"/>
    <property type="match status" value="1"/>
</dbReference>
<dbReference type="InterPro" id="IPR002510">
    <property type="entry name" value="Metalloprtase-TldD/E_N"/>
</dbReference>
<evidence type="ECO:0000259" key="2">
    <source>
        <dbReference type="Pfam" id="PF01523"/>
    </source>
</evidence>
<organism evidence="5 6">
    <name type="scientific">Candidatus Phytoplasma pruni</name>
    <dbReference type="NCBI Taxonomy" id="479893"/>
    <lineage>
        <taxon>Bacteria</taxon>
        <taxon>Bacillati</taxon>
        <taxon>Mycoplasmatota</taxon>
        <taxon>Mollicutes</taxon>
        <taxon>Acholeplasmatales</taxon>
        <taxon>Acholeplasmataceae</taxon>
        <taxon>Candidatus Phytoplasma</taxon>
        <taxon>16SrIII (X-disease group)</taxon>
    </lineage>
</organism>
<reference evidence="5 6" key="1">
    <citation type="submission" date="2020-06" db="EMBL/GenBank/DDBJ databases">
        <title>Draft genome sequence of Candidatus Phytoplasma pruni (X-disease group, subgroup 16SrIII-B) strain ChTDIII from Argentina.</title>
        <authorList>
            <person name="Fernandez F.D."/>
            <person name="Zuebert C."/>
            <person name="Huettel B."/>
            <person name="Kube M."/>
            <person name="Conci L.R."/>
        </authorList>
    </citation>
    <scope>NUCLEOTIDE SEQUENCE [LARGE SCALE GENOMIC DNA]</scope>
    <source>
        <strain evidence="5 6">ChTDIII</strain>
    </source>
</reference>
<comment type="similarity">
    <text evidence="1">Belongs to the peptidase U62 family.</text>
</comment>
<accession>A0A851HJQ4</accession>
<protein>
    <submittedName>
        <fullName evidence="5">TldD/PmbA family protein</fullName>
    </submittedName>
</protein>
<dbReference type="GO" id="GO:0006508">
    <property type="term" value="P:proteolysis"/>
    <property type="evidence" value="ECO:0007669"/>
    <property type="project" value="InterPro"/>
</dbReference>
<evidence type="ECO:0000256" key="1">
    <source>
        <dbReference type="ARBA" id="ARBA00005836"/>
    </source>
</evidence>
<dbReference type="Proteomes" id="UP000568109">
    <property type="component" value="Unassembled WGS sequence"/>
</dbReference>
<dbReference type="GO" id="GO:0005829">
    <property type="term" value="C:cytosol"/>
    <property type="evidence" value="ECO:0007669"/>
    <property type="project" value="TreeGrafter"/>
</dbReference>
<evidence type="ECO:0000259" key="4">
    <source>
        <dbReference type="Pfam" id="PF19290"/>
    </source>
</evidence>
<feature type="domain" description="Metalloprotease TldD/E central" evidence="4">
    <location>
        <begin position="109"/>
        <end position="205"/>
    </location>
</feature>
<dbReference type="Pfam" id="PF19290">
    <property type="entry name" value="PmbA_TldD_2nd"/>
    <property type="match status" value="1"/>
</dbReference>